<dbReference type="SMART" id="SM00176">
    <property type="entry name" value="RAN"/>
    <property type="match status" value="1"/>
</dbReference>
<feature type="repeat" description="WD" evidence="5">
    <location>
        <begin position="826"/>
        <end position="864"/>
    </location>
</feature>
<dbReference type="InterPro" id="IPR034114">
    <property type="entry name" value="Rab23"/>
</dbReference>
<dbReference type="GO" id="GO:0003924">
    <property type="term" value="F:GTPase activity"/>
    <property type="evidence" value="ECO:0007669"/>
    <property type="project" value="InterPro"/>
</dbReference>
<protein>
    <submittedName>
        <fullName evidence="7">RAB23 protein</fullName>
    </submittedName>
</protein>
<dbReference type="InterPro" id="IPR050227">
    <property type="entry name" value="Rab"/>
</dbReference>
<dbReference type="InterPro" id="IPR001680">
    <property type="entry name" value="WD40_rpt"/>
</dbReference>
<dbReference type="SUPFAM" id="SSF52540">
    <property type="entry name" value="P-loop containing nucleoside triphosphate hydrolases"/>
    <property type="match status" value="1"/>
</dbReference>
<evidence type="ECO:0000256" key="1">
    <source>
        <dbReference type="ARBA" id="ARBA00022574"/>
    </source>
</evidence>
<dbReference type="CDD" id="cd04106">
    <property type="entry name" value="Rab23_like"/>
    <property type="match status" value="1"/>
</dbReference>
<keyword evidence="1 5" id="KW-0853">WD repeat</keyword>
<evidence type="ECO:0000256" key="6">
    <source>
        <dbReference type="SAM" id="MobiDB-lite"/>
    </source>
</evidence>
<dbReference type="SMART" id="SM00174">
    <property type="entry name" value="RHO"/>
    <property type="match status" value="1"/>
</dbReference>
<dbReference type="Pfam" id="PF00400">
    <property type="entry name" value="WD40"/>
    <property type="match status" value="1"/>
</dbReference>
<dbReference type="InterPro" id="IPR001806">
    <property type="entry name" value="Small_GTPase"/>
</dbReference>
<dbReference type="OrthoDB" id="6585768at2759"/>
<dbReference type="SMART" id="SM00175">
    <property type="entry name" value="RAB"/>
    <property type="match status" value="1"/>
</dbReference>
<evidence type="ECO:0000313" key="8">
    <source>
        <dbReference type="Proteomes" id="UP000604046"/>
    </source>
</evidence>
<keyword evidence="8" id="KW-1185">Reference proteome</keyword>
<dbReference type="PANTHER" id="PTHR47977">
    <property type="entry name" value="RAS-RELATED PROTEIN RAB"/>
    <property type="match status" value="1"/>
</dbReference>
<dbReference type="PROSITE" id="PS51419">
    <property type="entry name" value="RAB"/>
    <property type="match status" value="1"/>
</dbReference>
<keyword evidence="4" id="KW-0342">GTP-binding</keyword>
<dbReference type="Pfam" id="PF00071">
    <property type="entry name" value="Ras"/>
    <property type="match status" value="1"/>
</dbReference>
<dbReference type="InterPro" id="IPR015943">
    <property type="entry name" value="WD40/YVTN_repeat-like_dom_sf"/>
</dbReference>
<dbReference type="GO" id="GO:0005525">
    <property type="term" value="F:GTP binding"/>
    <property type="evidence" value="ECO:0007669"/>
    <property type="project" value="UniProtKB-KW"/>
</dbReference>
<name>A0A812UAJ3_9DINO</name>
<evidence type="ECO:0000256" key="4">
    <source>
        <dbReference type="ARBA" id="ARBA00023134"/>
    </source>
</evidence>
<reference evidence="7" key="1">
    <citation type="submission" date="2021-02" db="EMBL/GenBank/DDBJ databases">
        <authorList>
            <person name="Dougan E. K."/>
            <person name="Rhodes N."/>
            <person name="Thang M."/>
            <person name="Chan C."/>
        </authorList>
    </citation>
    <scope>NUCLEOTIDE SEQUENCE</scope>
</reference>
<dbReference type="PROSITE" id="PS00678">
    <property type="entry name" value="WD_REPEATS_1"/>
    <property type="match status" value="1"/>
</dbReference>
<accession>A0A812UAJ3</accession>
<dbReference type="SMART" id="SM00320">
    <property type="entry name" value="WD40"/>
    <property type="match status" value="5"/>
</dbReference>
<dbReference type="EMBL" id="CAJNDS010002658">
    <property type="protein sequence ID" value="CAE7558220.1"/>
    <property type="molecule type" value="Genomic_DNA"/>
</dbReference>
<dbReference type="Gene3D" id="3.40.50.300">
    <property type="entry name" value="P-loop containing nucleotide triphosphate hydrolases"/>
    <property type="match status" value="1"/>
</dbReference>
<proteinExistence type="predicted"/>
<evidence type="ECO:0000256" key="2">
    <source>
        <dbReference type="ARBA" id="ARBA00022737"/>
    </source>
</evidence>
<dbReference type="InterPro" id="IPR036322">
    <property type="entry name" value="WD40_repeat_dom_sf"/>
</dbReference>
<dbReference type="AlphaFoldDB" id="A0A812UAJ3"/>
<dbReference type="PROSITE" id="PS50082">
    <property type="entry name" value="WD_REPEATS_2"/>
    <property type="match status" value="1"/>
</dbReference>
<dbReference type="InterPro" id="IPR027417">
    <property type="entry name" value="P-loop_NTPase"/>
</dbReference>
<feature type="region of interest" description="Disordered" evidence="6">
    <location>
        <begin position="45"/>
        <end position="67"/>
    </location>
</feature>
<sequence length="923" mass="101374">MIPEFIDPDEAVVSGWFTDYQSTSEGGGGEGMSWLAAVASRPHRSERLGVGASPPAKEERAKELQPLGKAARKAMNRRLRREQEEAEYAAEGSKILTLGSSTFIMQTEGVIVVGNGQVGKTSMITRFAKGIFTNEYKKTIGVDFLEKRTFLKDVGEEVTYLLWDTAGQEEYDAITRAYYKGAGACILAFSTTDRDSFDAIESWYKKVHDECGNLVMVLVQNKVDLLDEAVVEAKEVETLAKKLRLKLYRTCVKDDLNVSEVFNHLGNEFVKNGGEASVGRAGMMSIEEARKEVQLPRLTWLTNTVQMFAWSPQRDTQLQQMMLRATSPSSSRNDFVSLHERRLAQSTSDFAASQLVSEFAHILDFLYARCAQEVVGQFFHLPWLLPHMLGNAIPASMTETHARERSLLDSRIDFEPPQGRKSQVKLQMADLMAPIKGRRQLEKFGGVKGLSGKSSQDEKGKGPQNCRTLARWPWLSFFITQHEYELEDLITSSAEELAVEGNTGSLLFFKPFPEQYYQPKLTLAETSKDSLLQYERQASDARIFGSGQARYLQLRLGFPEEEGGVLDGGEVAEVSRASKPGNLKRKQDDLLPSPSARRRLWRAQVPHLYDLVVAHSRSPGISALAWPSGAARIKKNAVLQRMVLGSPKAIMLAAVCLPWPERMAEESKHRQPCEVLKDPGDEVVQPFVRVTQYMAHGGVSGLACSPHDYLLTATQQDGSGEVQLFRAADWEVAYQDVCRPDARLAGQSGGCGLAWTECRQHLLSACSAGITCWDIEDGKATASFAEDGRTVTAVTASSSEKVFVAGANDGHAIWGDLRAGATPTLWEAHEGPVRCAAFAEGSASGTSLLATGGEDGAVQIWDTRKLRVSLCRLSWPGSACDGVGHLAWAPSADSTLVAAYGDGRVVLWDTQQAGLQPKEVSSV</sequence>
<comment type="caution">
    <text evidence="7">The sequence shown here is derived from an EMBL/GenBank/DDBJ whole genome shotgun (WGS) entry which is preliminary data.</text>
</comment>
<dbReference type="PRINTS" id="PR00449">
    <property type="entry name" value="RASTRNSFRMNG"/>
</dbReference>
<dbReference type="PROSITE" id="PS51421">
    <property type="entry name" value="RAS"/>
    <property type="match status" value="1"/>
</dbReference>
<keyword evidence="2" id="KW-0677">Repeat</keyword>
<dbReference type="Gene3D" id="2.130.10.10">
    <property type="entry name" value="YVTN repeat-like/Quinoprotein amine dehydrogenase"/>
    <property type="match status" value="1"/>
</dbReference>
<keyword evidence="3" id="KW-0547">Nucleotide-binding</keyword>
<evidence type="ECO:0000256" key="5">
    <source>
        <dbReference type="PROSITE-ProRule" id="PRU00221"/>
    </source>
</evidence>
<dbReference type="SMART" id="SM00173">
    <property type="entry name" value="RAS"/>
    <property type="match status" value="1"/>
</dbReference>
<evidence type="ECO:0000256" key="3">
    <source>
        <dbReference type="ARBA" id="ARBA00022741"/>
    </source>
</evidence>
<dbReference type="FunFam" id="3.40.50.300:FF:001447">
    <property type="entry name" value="Ras-related protein Rab-1B"/>
    <property type="match status" value="1"/>
</dbReference>
<gene>
    <name evidence="7" type="primary">RAB23</name>
    <name evidence="7" type="ORF">SNAT2548_LOCUS31426</name>
</gene>
<dbReference type="NCBIfam" id="TIGR00231">
    <property type="entry name" value="small_GTP"/>
    <property type="match status" value="1"/>
</dbReference>
<dbReference type="Proteomes" id="UP000604046">
    <property type="component" value="Unassembled WGS sequence"/>
</dbReference>
<evidence type="ECO:0000313" key="7">
    <source>
        <dbReference type="EMBL" id="CAE7558220.1"/>
    </source>
</evidence>
<dbReference type="InterPro" id="IPR019775">
    <property type="entry name" value="WD40_repeat_CS"/>
</dbReference>
<dbReference type="PROSITE" id="PS51420">
    <property type="entry name" value="RHO"/>
    <property type="match status" value="1"/>
</dbReference>
<dbReference type="InterPro" id="IPR005225">
    <property type="entry name" value="Small_GTP-bd"/>
</dbReference>
<dbReference type="SUPFAM" id="SSF50978">
    <property type="entry name" value="WD40 repeat-like"/>
    <property type="match status" value="1"/>
</dbReference>
<dbReference type="PROSITE" id="PS50294">
    <property type="entry name" value="WD_REPEATS_REGION"/>
    <property type="match status" value="1"/>
</dbReference>
<organism evidence="7 8">
    <name type="scientific">Symbiodinium natans</name>
    <dbReference type="NCBI Taxonomy" id="878477"/>
    <lineage>
        <taxon>Eukaryota</taxon>
        <taxon>Sar</taxon>
        <taxon>Alveolata</taxon>
        <taxon>Dinophyceae</taxon>
        <taxon>Suessiales</taxon>
        <taxon>Symbiodiniaceae</taxon>
        <taxon>Symbiodinium</taxon>
    </lineage>
</organism>